<dbReference type="InterPro" id="IPR000683">
    <property type="entry name" value="Gfo/Idh/MocA-like_OxRdtase_N"/>
</dbReference>
<dbReference type="Gene3D" id="3.30.360.10">
    <property type="entry name" value="Dihydrodipicolinate Reductase, domain 2"/>
    <property type="match status" value="1"/>
</dbReference>
<dbReference type="GO" id="GO:0005737">
    <property type="term" value="C:cytoplasm"/>
    <property type="evidence" value="ECO:0007669"/>
    <property type="project" value="TreeGrafter"/>
</dbReference>
<comment type="caution">
    <text evidence="3">The sequence shown here is derived from an EMBL/GenBank/DDBJ whole genome shotgun (WGS) entry which is preliminary data.</text>
</comment>
<evidence type="ECO:0000259" key="2">
    <source>
        <dbReference type="Pfam" id="PF02894"/>
    </source>
</evidence>
<dbReference type="PANTHER" id="PTHR42840">
    <property type="entry name" value="NAD(P)-BINDING ROSSMANN-FOLD SUPERFAMILY PROTEIN-RELATED"/>
    <property type="match status" value="1"/>
</dbReference>
<dbReference type="EMBL" id="MCGT01000020">
    <property type="protein sequence ID" value="ORX51654.1"/>
    <property type="molecule type" value="Genomic_DNA"/>
</dbReference>
<evidence type="ECO:0000313" key="3">
    <source>
        <dbReference type="EMBL" id="ORX51654.1"/>
    </source>
</evidence>
<accession>A0A1X2GE10</accession>
<sequence>MPQQQGPIRVGIIGTGIFAYRHMRAYRHLGADKFVIVACSNRSREKAEKFAQEAGIPEQAIFTDPNDLIALPNVDLVDVILPIQFNRAILEACVAAGKNALFEKPIAADLNDARAIVKLGQSSPTVVALAENWAYHPKVQAVAEFVRGGGIGKIINFTYDSARPFNPDSPYLSTTWRQNPQHPGGYLSDGCVHDMGHLVPILGRFESVSAMASSNYKEHYVKEETLATTIRLCSAGVKRMLLEIHGSNGTLRLINDTDIELLDDQGLPLDVSQFERPDALSDVEGELSNLYNVIVKGDKLGISLDEGFHHLAFIVSALESAESGRQIKIASV</sequence>
<proteinExistence type="predicted"/>
<dbReference type="Pfam" id="PF01408">
    <property type="entry name" value="GFO_IDH_MocA"/>
    <property type="match status" value="1"/>
</dbReference>
<feature type="domain" description="Gfo/Idh/MocA-like oxidoreductase C-terminal" evidence="2">
    <location>
        <begin position="145"/>
        <end position="329"/>
    </location>
</feature>
<name>A0A1X2GE10_9FUNG</name>
<dbReference type="AlphaFoldDB" id="A0A1X2GE10"/>
<dbReference type="GO" id="GO:0016651">
    <property type="term" value="F:oxidoreductase activity, acting on NAD(P)H"/>
    <property type="evidence" value="ECO:0007669"/>
    <property type="project" value="EnsemblFungi"/>
</dbReference>
<dbReference type="STRING" id="101127.A0A1X2GE10"/>
<dbReference type="Gene3D" id="3.40.50.720">
    <property type="entry name" value="NAD(P)-binding Rossmann-like Domain"/>
    <property type="match status" value="1"/>
</dbReference>
<protein>
    <submittedName>
        <fullName evidence="3">NAD(P)-binding protein</fullName>
    </submittedName>
</protein>
<feature type="domain" description="Gfo/Idh/MocA-like oxidoreductase N-terminal" evidence="1">
    <location>
        <begin position="8"/>
        <end position="127"/>
    </location>
</feature>
<dbReference type="SUPFAM" id="SSF55347">
    <property type="entry name" value="Glyceraldehyde-3-phosphate dehydrogenase-like, C-terminal domain"/>
    <property type="match status" value="1"/>
</dbReference>
<dbReference type="InterPro" id="IPR036291">
    <property type="entry name" value="NAD(P)-bd_dom_sf"/>
</dbReference>
<evidence type="ECO:0000259" key="1">
    <source>
        <dbReference type="Pfam" id="PF01408"/>
    </source>
</evidence>
<dbReference type="SUPFAM" id="SSF51735">
    <property type="entry name" value="NAD(P)-binding Rossmann-fold domains"/>
    <property type="match status" value="1"/>
</dbReference>
<dbReference type="Proteomes" id="UP000242146">
    <property type="component" value="Unassembled WGS sequence"/>
</dbReference>
<dbReference type="InterPro" id="IPR004104">
    <property type="entry name" value="Gfo/Idh/MocA-like_OxRdtase_C"/>
</dbReference>
<dbReference type="Pfam" id="PF02894">
    <property type="entry name" value="GFO_IDH_MocA_C"/>
    <property type="match status" value="1"/>
</dbReference>
<dbReference type="PANTHER" id="PTHR42840:SF5">
    <property type="entry name" value="NAD(P)-BINDING ROSSMANN-FOLD SUPERFAMILY PROTEIN"/>
    <property type="match status" value="1"/>
</dbReference>
<dbReference type="OrthoDB" id="64915at2759"/>
<dbReference type="GO" id="GO:0000166">
    <property type="term" value="F:nucleotide binding"/>
    <property type="evidence" value="ECO:0007669"/>
    <property type="project" value="InterPro"/>
</dbReference>
<keyword evidence="4" id="KW-1185">Reference proteome</keyword>
<evidence type="ECO:0000313" key="4">
    <source>
        <dbReference type="Proteomes" id="UP000242146"/>
    </source>
</evidence>
<organism evidence="3 4">
    <name type="scientific">Hesseltinella vesiculosa</name>
    <dbReference type="NCBI Taxonomy" id="101127"/>
    <lineage>
        <taxon>Eukaryota</taxon>
        <taxon>Fungi</taxon>
        <taxon>Fungi incertae sedis</taxon>
        <taxon>Mucoromycota</taxon>
        <taxon>Mucoromycotina</taxon>
        <taxon>Mucoromycetes</taxon>
        <taxon>Mucorales</taxon>
        <taxon>Cunninghamellaceae</taxon>
        <taxon>Hesseltinella</taxon>
    </lineage>
</organism>
<gene>
    <name evidence="3" type="ORF">DM01DRAFT_311520</name>
</gene>
<reference evidence="3 4" key="1">
    <citation type="submission" date="2016-07" db="EMBL/GenBank/DDBJ databases">
        <title>Pervasive Adenine N6-methylation of Active Genes in Fungi.</title>
        <authorList>
            <consortium name="DOE Joint Genome Institute"/>
            <person name="Mondo S.J."/>
            <person name="Dannebaum R.O."/>
            <person name="Kuo R.C."/>
            <person name="Labutti K."/>
            <person name="Haridas S."/>
            <person name="Kuo A."/>
            <person name="Salamov A."/>
            <person name="Ahrendt S.R."/>
            <person name="Lipzen A."/>
            <person name="Sullivan W."/>
            <person name="Andreopoulos W.B."/>
            <person name="Clum A."/>
            <person name="Lindquist E."/>
            <person name="Daum C."/>
            <person name="Ramamoorthy G.K."/>
            <person name="Gryganskyi A."/>
            <person name="Culley D."/>
            <person name="Magnuson J.K."/>
            <person name="James T.Y."/>
            <person name="O'Malley M.A."/>
            <person name="Stajich J.E."/>
            <person name="Spatafora J.W."/>
            <person name="Visel A."/>
            <person name="Grigoriev I.V."/>
        </authorList>
    </citation>
    <scope>NUCLEOTIDE SEQUENCE [LARGE SCALE GENOMIC DNA]</scope>
    <source>
        <strain evidence="3 4">NRRL 3301</strain>
    </source>
</reference>
<dbReference type="GO" id="GO:0006740">
    <property type="term" value="P:NADPH regeneration"/>
    <property type="evidence" value="ECO:0007669"/>
    <property type="project" value="EnsemblFungi"/>
</dbReference>